<dbReference type="EnsemblProtists" id="EOD21138">
    <property type="protein sequence ID" value="EOD21138"/>
    <property type="gene ID" value="EMIHUDRAFT_444583"/>
</dbReference>
<keyword evidence="4" id="KW-1185">Reference proteome</keyword>
<feature type="transmembrane region" description="Helical" evidence="1">
    <location>
        <begin position="400"/>
        <end position="419"/>
    </location>
</feature>
<proteinExistence type="predicted"/>
<keyword evidence="2" id="KW-0732">Signal</keyword>
<dbReference type="HOGENOM" id="CLU_624747_0_0_1"/>
<organism evidence="3 4">
    <name type="scientific">Emiliania huxleyi (strain CCMP1516)</name>
    <dbReference type="NCBI Taxonomy" id="280463"/>
    <lineage>
        <taxon>Eukaryota</taxon>
        <taxon>Haptista</taxon>
        <taxon>Haptophyta</taxon>
        <taxon>Prymnesiophyceae</taxon>
        <taxon>Isochrysidales</taxon>
        <taxon>Noelaerhabdaceae</taxon>
        <taxon>Emiliania</taxon>
    </lineage>
</organism>
<reference evidence="3" key="2">
    <citation type="submission" date="2024-10" db="UniProtKB">
        <authorList>
            <consortium name="EnsemblProtists"/>
        </authorList>
    </citation>
    <scope>IDENTIFICATION</scope>
</reference>
<keyword evidence="1" id="KW-0472">Membrane</keyword>
<dbReference type="KEGG" id="ehx:EMIHUDRAFT_444583"/>
<dbReference type="PaxDb" id="2903-EOD21138"/>
<dbReference type="RefSeq" id="XP_005773567.1">
    <property type="nucleotide sequence ID" value="XM_005773510.1"/>
</dbReference>
<dbReference type="Proteomes" id="UP000013827">
    <property type="component" value="Unassembled WGS sequence"/>
</dbReference>
<sequence length="439" mass="42932">MALSALARVALASALASVAAAGAAETAAAAVASQERADSAASNSANKLVTADLSEGKFKEAAAHFWAASNKASVHTTTAMTKALADFAAWLETEGGQVSLVEAQAAAEAADATPASTAAATDAAAADAQSKAGSQTAAATQGVATTLSLTTDAQDAAIKRLKAAYEQAGGGMDGAGALLGEANDVLSVVNAYALQAISSGVVKDKAEIAERAKAAESFDDKAAVAVDSAVAMVSDISAAGKANAVAAATNAAAGLSSTTNSWRIEEGAASEAPAAEAPAEKVGWMPFAQTGAETGAGFAAQGLDTGFRFFTDPSFDFQKEGQAYQASSKATADKFASIQFSENATVGDASASAASFVAAKYAEQQAAKQMESEAAASVASEASLKLAAAATATPSRAQPAAAAGVVAAALAAVAVGIALRRRRGAANAGDPAAAPALMV</sequence>
<feature type="signal peptide" evidence="2">
    <location>
        <begin position="1"/>
        <end position="21"/>
    </location>
</feature>
<feature type="chain" id="PRO_5044291388" evidence="2">
    <location>
        <begin position="22"/>
        <end position="439"/>
    </location>
</feature>
<evidence type="ECO:0000256" key="1">
    <source>
        <dbReference type="SAM" id="Phobius"/>
    </source>
</evidence>
<keyword evidence="1" id="KW-1133">Transmembrane helix</keyword>
<evidence type="ECO:0000313" key="4">
    <source>
        <dbReference type="Proteomes" id="UP000013827"/>
    </source>
</evidence>
<accession>A0A0D3JCA3</accession>
<name>A0A0D3JCA3_EMIH1</name>
<dbReference type="AlphaFoldDB" id="A0A0D3JCA3"/>
<evidence type="ECO:0000256" key="2">
    <source>
        <dbReference type="SAM" id="SignalP"/>
    </source>
</evidence>
<keyword evidence="1" id="KW-0812">Transmembrane</keyword>
<dbReference type="GeneID" id="17266682"/>
<evidence type="ECO:0000313" key="3">
    <source>
        <dbReference type="EnsemblProtists" id="EOD21138"/>
    </source>
</evidence>
<reference evidence="4" key="1">
    <citation type="journal article" date="2013" name="Nature">
        <title>Pan genome of the phytoplankton Emiliania underpins its global distribution.</title>
        <authorList>
            <person name="Read B.A."/>
            <person name="Kegel J."/>
            <person name="Klute M.J."/>
            <person name="Kuo A."/>
            <person name="Lefebvre S.C."/>
            <person name="Maumus F."/>
            <person name="Mayer C."/>
            <person name="Miller J."/>
            <person name="Monier A."/>
            <person name="Salamov A."/>
            <person name="Young J."/>
            <person name="Aguilar M."/>
            <person name="Claverie J.M."/>
            <person name="Frickenhaus S."/>
            <person name="Gonzalez K."/>
            <person name="Herman E.K."/>
            <person name="Lin Y.C."/>
            <person name="Napier J."/>
            <person name="Ogata H."/>
            <person name="Sarno A.F."/>
            <person name="Shmutz J."/>
            <person name="Schroeder D."/>
            <person name="de Vargas C."/>
            <person name="Verret F."/>
            <person name="von Dassow P."/>
            <person name="Valentin K."/>
            <person name="Van de Peer Y."/>
            <person name="Wheeler G."/>
            <person name="Dacks J.B."/>
            <person name="Delwiche C.F."/>
            <person name="Dyhrman S.T."/>
            <person name="Glockner G."/>
            <person name="John U."/>
            <person name="Richards T."/>
            <person name="Worden A.Z."/>
            <person name="Zhang X."/>
            <person name="Grigoriev I.V."/>
            <person name="Allen A.E."/>
            <person name="Bidle K."/>
            <person name="Borodovsky M."/>
            <person name="Bowler C."/>
            <person name="Brownlee C."/>
            <person name="Cock J.M."/>
            <person name="Elias M."/>
            <person name="Gladyshev V.N."/>
            <person name="Groth M."/>
            <person name="Guda C."/>
            <person name="Hadaegh A."/>
            <person name="Iglesias-Rodriguez M.D."/>
            <person name="Jenkins J."/>
            <person name="Jones B.M."/>
            <person name="Lawson T."/>
            <person name="Leese F."/>
            <person name="Lindquist E."/>
            <person name="Lobanov A."/>
            <person name="Lomsadze A."/>
            <person name="Malik S.B."/>
            <person name="Marsh M.E."/>
            <person name="Mackinder L."/>
            <person name="Mock T."/>
            <person name="Mueller-Roeber B."/>
            <person name="Pagarete A."/>
            <person name="Parker M."/>
            <person name="Probert I."/>
            <person name="Quesneville H."/>
            <person name="Raines C."/>
            <person name="Rensing S.A."/>
            <person name="Riano-Pachon D.M."/>
            <person name="Richier S."/>
            <person name="Rokitta S."/>
            <person name="Shiraiwa Y."/>
            <person name="Soanes D.M."/>
            <person name="van der Giezen M."/>
            <person name="Wahlund T.M."/>
            <person name="Williams B."/>
            <person name="Wilson W."/>
            <person name="Wolfe G."/>
            <person name="Wurch L.L."/>
        </authorList>
    </citation>
    <scope>NUCLEOTIDE SEQUENCE</scope>
</reference>
<protein>
    <submittedName>
        <fullName evidence="3">Uncharacterized protein</fullName>
    </submittedName>
</protein>